<evidence type="ECO:0000256" key="1">
    <source>
        <dbReference type="ARBA" id="ARBA00005466"/>
    </source>
</evidence>
<dbReference type="Gene3D" id="3.30.465.10">
    <property type="match status" value="2"/>
</dbReference>
<dbReference type="InterPro" id="IPR036318">
    <property type="entry name" value="FAD-bd_PCMH-like_sf"/>
</dbReference>
<keyword evidence="2" id="KW-0560">Oxidoreductase</keyword>
<dbReference type="Pfam" id="PF08031">
    <property type="entry name" value="BBE"/>
    <property type="match status" value="1"/>
</dbReference>
<evidence type="ECO:0000259" key="4">
    <source>
        <dbReference type="PROSITE" id="PS51387"/>
    </source>
</evidence>
<name>A0ABR4ALE6_9LECA</name>
<dbReference type="EMBL" id="JBHFEH010000114">
    <property type="protein sequence ID" value="KAL2046573.1"/>
    <property type="molecule type" value="Genomic_DNA"/>
</dbReference>
<comment type="similarity">
    <text evidence="1">Belongs to the oxygen-dependent FAD-linked oxidoreductase family.</text>
</comment>
<dbReference type="PANTHER" id="PTHR13878">
    <property type="entry name" value="GULONOLACTONE OXIDASE"/>
    <property type="match status" value="1"/>
</dbReference>
<keyword evidence="6" id="KW-1185">Reference proteome</keyword>
<dbReference type="InterPro" id="IPR012951">
    <property type="entry name" value="BBE"/>
</dbReference>
<dbReference type="Pfam" id="PF01565">
    <property type="entry name" value="FAD_binding_4"/>
    <property type="match status" value="1"/>
</dbReference>
<evidence type="ECO:0000313" key="5">
    <source>
        <dbReference type="EMBL" id="KAL2046573.1"/>
    </source>
</evidence>
<dbReference type="InterPro" id="IPR016166">
    <property type="entry name" value="FAD-bd_PCMH"/>
</dbReference>
<evidence type="ECO:0000256" key="2">
    <source>
        <dbReference type="ARBA" id="ARBA00023002"/>
    </source>
</evidence>
<dbReference type="InterPro" id="IPR050432">
    <property type="entry name" value="FAD-linked_Oxidoreductases_BP"/>
</dbReference>
<evidence type="ECO:0000313" key="6">
    <source>
        <dbReference type="Proteomes" id="UP001590951"/>
    </source>
</evidence>
<reference evidence="5 6" key="1">
    <citation type="submission" date="2024-09" db="EMBL/GenBank/DDBJ databases">
        <title>Rethinking Asexuality: The Enigmatic Case of Functional Sexual Genes in Lepraria (Stereocaulaceae).</title>
        <authorList>
            <person name="Doellman M."/>
            <person name="Sun Y."/>
            <person name="Barcenas-Pena A."/>
            <person name="Lumbsch H.T."/>
            <person name="Grewe F."/>
        </authorList>
    </citation>
    <scope>NUCLEOTIDE SEQUENCE [LARGE SCALE GENOMIC DNA]</scope>
    <source>
        <strain evidence="5 6">Grewe 0041</strain>
    </source>
</reference>
<dbReference type="PANTHER" id="PTHR13878:SF91">
    <property type="entry name" value="FAD BINDING DOMAIN PROTEIN (AFU_ORTHOLOGUE AFUA_6G12070)-RELATED"/>
    <property type="match status" value="1"/>
</dbReference>
<accession>A0ABR4ALE6</accession>
<protein>
    <recommendedName>
        <fullName evidence="4">FAD-binding PCMH-type domain-containing protein</fullName>
    </recommendedName>
</protein>
<feature type="chain" id="PRO_5047327610" description="FAD-binding PCMH-type domain-containing protein" evidence="3">
    <location>
        <begin position="31"/>
        <end position="575"/>
    </location>
</feature>
<dbReference type="Proteomes" id="UP001590951">
    <property type="component" value="Unassembled WGS sequence"/>
</dbReference>
<feature type="signal peptide" evidence="3">
    <location>
        <begin position="1"/>
        <end position="30"/>
    </location>
</feature>
<comment type="caution">
    <text evidence="5">The sequence shown here is derived from an EMBL/GenBank/DDBJ whole genome shotgun (WGS) entry which is preliminary data.</text>
</comment>
<dbReference type="SUPFAM" id="SSF56176">
    <property type="entry name" value="FAD-binding/transporter-associated domain-like"/>
    <property type="match status" value="1"/>
</dbReference>
<keyword evidence="3" id="KW-0732">Signal</keyword>
<sequence>MAFLSLKKSCVPNVITTWLIILHSAYLASTRECRCFPGDPCWPSQAEWASLNSSVDGRLIATVPLASPCHDPNHNAALCTSLQQNWFLPQQHYNSSSSIMAPYFAGNSCDPFTPESMPCTLGNYVDFAINVSKPSDISKGIAFATEKNLRLVIRNTGHDYSGKSTGAGSLAIWTHNLKSIDFVDYSSAYYTGKAIKMGAGVQGFEAYGAGNNVGLSVTGGECPTVGLAGGYTQGGGHSALATKYGLAADQTLEWEVVTGTGDFITASPTKNSDLYWALSGGGGGTYGVVYSLTSKAHTDIPVSGANLTFYSEGVSTDTFYAAVSAWHANLPKIVDAGAMTVYYISSAEFQLTPFTGPGISASYAKELLQPFLDSLNDLGINYNITGPSDFPSYLDEFNTFQLPIEVGVAQYGGRLIPRSVVENNNDGFTAAIRNVTQNNATGLFVGVGLNVNKSTARGNENVDNAVLPAWRDTLVDSVITTNWNFSAPLSDMVALQEVMTNELLPPLEAITPGSGCYLNEGDPNQPNWQETFYGVNYPRLLAIKAKYDPNDIFYAFTAVGSDGWEADIGGRLCKV</sequence>
<gene>
    <name evidence="5" type="ORF">ABVK25_011758</name>
</gene>
<dbReference type="InterPro" id="IPR006094">
    <property type="entry name" value="Oxid_FAD_bind_N"/>
</dbReference>
<dbReference type="InterPro" id="IPR016169">
    <property type="entry name" value="FAD-bd_PCMH_sub2"/>
</dbReference>
<proteinExistence type="inferred from homology"/>
<evidence type="ECO:0000256" key="3">
    <source>
        <dbReference type="SAM" id="SignalP"/>
    </source>
</evidence>
<feature type="domain" description="FAD-binding PCMH-type" evidence="4">
    <location>
        <begin position="117"/>
        <end position="299"/>
    </location>
</feature>
<dbReference type="PROSITE" id="PS51387">
    <property type="entry name" value="FAD_PCMH"/>
    <property type="match status" value="1"/>
</dbReference>
<organism evidence="5 6">
    <name type="scientific">Lepraria finkii</name>
    <dbReference type="NCBI Taxonomy" id="1340010"/>
    <lineage>
        <taxon>Eukaryota</taxon>
        <taxon>Fungi</taxon>
        <taxon>Dikarya</taxon>
        <taxon>Ascomycota</taxon>
        <taxon>Pezizomycotina</taxon>
        <taxon>Lecanoromycetes</taxon>
        <taxon>OSLEUM clade</taxon>
        <taxon>Lecanoromycetidae</taxon>
        <taxon>Lecanorales</taxon>
        <taxon>Lecanorineae</taxon>
        <taxon>Stereocaulaceae</taxon>
        <taxon>Lepraria</taxon>
    </lineage>
</organism>